<dbReference type="InterPro" id="IPR016032">
    <property type="entry name" value="Sig_transdc_resp-reg_C-effctor"/>
</dbReference>
<dbReference type="EMBL" id="LT575490">
    <property type="protein sequence ID" value="SAY42556.1"/>
    <property type="molecule type" value="Genomic_DNA"/>
</dbReference>
<keyword evidence="2 6" id="KW-0238">DNA-binding</keyword>
<keyword evidence="3" id="KW-0010">Activator</keyword>
<name>A0A1C3HC10_SERMA</name>
<evidence type="ECO:0000259" key="5">
    <source>
        <dbReference type="PROSITE" id="PS50043"/>
    </source>
</evidence>
<dbReference type="PANTHER" id="PTHR44688:SF16">
    <property type="entry name" value="DNA-BINDING TRANSCRIPTIONAL ACTIVATOR DEVR_DOSR"/>
    <property type="match status" value="1"/>
</dbReference>
<organism evidence="6">
    <name type="scientific">Serratia marcescens</name>
    <dbReference type="NCBI Taxonomy" id="615"/>
    <lineage>
        <taxon>Bacteria</taxon>
        <taxon>Pseudomonadati</taxon>
        <taxon>Pseudomonadota</taxon>
        <taxon>Gammaproteobacteria</taxon>
        <taxon>Enterobacterales</taxon>
        <taxon>Yersiniaceae</taxon>
        <taxon>Serratia</taxon>
    </lineage>
</organism>
<sequence length="184" mass="20715">MAHDEWQWNDFMQVAIFSDDYYLFYGMSQLLMPFEGIEVINLYSPAGGRVHAVYCHADMVIVSFSSICRIMNFLSHIIDRPAHAIVLTGVETPRLSNFNCLKKSIGLVAFTEAITSFVASGKGQRLSSREIAVLAMLLTGKPNTRIAKALGISEKTVSQHKMNAMRKLEIERFHQFILAADERV</sequence>
<evidence type="ECO:0000256" key="4">
    <source>
        <dbReference type="ARBA" id="ARBA00023163"/>
    </source>
</evidence>
<gene>
    <name evidence="6" type="ORF">PWN146_01235</name>
</gene>
<dbReference type="Gene3D" id="1.10.10.10">
    <property type="entry name" value="Winged helix-like DNA-binding domain superfamily/Winged helix DNA-binding domain"/>
    <property type="match status" value="1"/>
</dbReference>
<dbReference type="CDD" id="cd06170">
    <property type="entry name" value="LuxR_C_like"/>
    <property type="match status" value="1"/>
</dbReference>
<keyword evidence="4" id="KW-0804">Transcription</keyword>
<dbReference type="SMART" id="SM00421">
    <property type="entry name" value="HTH_LUXR"/>
    <property type="match status" value="1"/>
</dbReference>
<dbReference type="PROSITE" id="PS50043">
    <property type="entry name" value="HTH_LUXR_2"/>
    <property type="match status" value="1"/>
</dbReference>
<dbReference type="InterPro" id="IPR036388">
    <property type="entry name" value="WH-like_DNA-bd_sf"/>
</dbReference>
<reference evidence="6" key="1">
    <citation type="submission" date="2016-05" db="EMBL/GenBank/DDBJ databases">
        <authorList>
            <person name="Cock P.J.A."/>
            <person name="Cock P.J.A."/>
        </authorList>
    </citation>
    <scope>NUCLEOTIDE SEQUENCE</scope>
    <source>
        <strain evidence="6">PWN146_assembly</strain>
    </source>
</reference>
<proteinExistence type="predicted"/>
<dbReference type="Pfam" id="PF00196">
    <property type="entry name" value="GerE"/>
    <property type="match status" value="1"/>
</dbReference>
<evidence type="ECO:0000256" key="1">
    <source>
        <dbReference type="ARBA" id="ARBA00023015"/>
    </source>
</evidence>
<dbReference type="GO" id="GO:0006355">
    <property type="term" value="P:regulation of DNA-templated transcription"/>
    <property type="evidence" value="ECO:0007669"/>
    <property type="project" value="InterPro"/>
</dbReference>
<evidence type="ECO:0000256" key="3">
    <source>
        <dbReference type="ARBA" id="ARBA00023159"/>
    </source>
</evidence>
<dbReference type="PRINTS" id="PR00038">
    <property type="entry name" value="HTHLUXR"/>
</dbReference>
<dbReference type="PROSITE" id="PS00622">
    <property type="entry name" value="HTH_LUXR_1"/>
    <property type="match status" value="1"/>
</dbReference>
<dbReference type="AlphaFoldDB" id="A0A1C3HC10"/>
<dbReference type="PANTHER" id="PTHR44688">
    <property type="entry name" value="DNA-BINDING TRANSCRIPTIONAL ACTIVATOR DEVR_DOSR"/>
    <property type="match status" value="1"/>
</dbReference>
<feature type="domain" description="HTH luxR-type" evidence="5">
    <location>
        <begin position="119"/>
        <end position="183"/>
    </location>
</feature>
<dbReference type="InterPro" id="IPR000792">
    <property type="entry name" value="Tscrpt_reg_LuxR_C"/>
</dbReference>
<evidence type="ECO:0000256" key="2">
    <source>
        <dbReference type="ARBA" id="ARBA00023125"/>
    </source>
</evidence>
<protein>
    <submittedName>
        <fullName evidence="6">DNA-binding transcriptional activator EvgA</fullName>
    </submittedName>
</protein>
<dbReference type="SUPFAM" id="SSF46894">
    <property type="entry name" value="C-terminal effector domain of the bipartite response regulators"/>
    <property type="match status" value="1"/>
</dbReference>
<evidence type="ECO:0000313" key="6">
    <source>
        <dbReference type="EMBL" id="SAY42556.1"/>
    </source>
</evidence>
<accession>A0A1C3HC10</accession>
<keyword evidence="1" id="KW-0805">Transcription regulation</keyword>
<dbReference type="GO" id="GO:0003677">
    <property type="term" value="F:DNA binding"/>
    <property type="evidence" value="ECO:0007669"/>
    <property type="project" value="UniProtKB-KW"/>
</dbReference>